<evidence type="ECO:0000256" key="2">
    <source>
        <dbReference type="SAM" id="SignalP"/>
    </source>
</evidence>
<evidence type="ECO:0000259" key="3">
    <source>
        <dbReference type="PROSITE" id="PS51208"/>
    </source>
</evidence>
<name>A0A219B2W5_9SPHN</name>
<feature type="region of interest" description="Disordered" evidence="1">
    <location>
        <begin position="275"/>
        <end position="300"/>
    </location>
</feature>
<comment type="caution">
    <text evidence="4">The sequence shown here is derived from an EMBL/GenBank/DDBJ whole genome shotgun (WGS) entry which is preliminary data.</text>
</comment>
<dbReference type="InterPro" id="IPR005546">
    <property type="entry name" value="Autotransporte_beta"/>
</dbReference>
<dbReference type="OrthoDB" id="7613961at2"/>
<dbReference type="AlphaFoldDB" id="A0A219B2W5"/>
<dbReference type="SUPFAM" id="SSF103515">
    <property type="entry name" value="Autotransporter"/>
    <property type="match status" value="1"/>
</dbReference>
<proteinExistence type="predicted"/>
<feature type="signal peptide" evidence="2">
    <location>
        <begin position="1"/>
        <end position="24"/>
    </location>
</feature>
<protein>
    <submittedName>
        <fullName evidence="4">Autotransporter domain-containing protein</fullName>
    </submittedName>
</protein>
<dbReference type="PROSITE" id="PS51208">
    <property type="entry name" value="AUTOTRANSPORTER"/>
    <property type="match status" value="1"/>
</dbReference>
<accession>A0A219B2W5</accession>
<sequence length="1072" mass="108643">MRRLLCCTCLTPIAVLGLVVPAQAETVIDDEVTTPLLTSELADGAGDDLLIDGDGAVTLTGGVAVTLDSDNDVTNEGDITVSDADGGAGILAEAGRTGDIINSGTILIDEDYEAEDDDDDGDADGPFAEGSDRYAIRIAEGGTFTGTVDNSGTIDVFGNDSAGIAIDSALDGSLLSSGSIDLVGDDGQGIRAGDVSGDVSVTGAVIARGENSVAVDLSGDIGGQLVIQNTVAASGYRSLTAPSDTEDLDEDDLLQGGPAIRIAGNVAGGILLDVAPDDEDEDEDDEDGDGVDDSAESDADVTSFGEAAAIEIGAAEDIVIGAPAGDEPSYGLDLNGRVRGLGVYDGATATAIEIGGAGGAVEIAGGIRNAGTISAVSTDSNAQAVMLSAGAASPTFVNSGIVRASGGAEEDSRAVALLIEEGAVLESVVNSGELEAVTDEDGTAYAIYDRSGSLDLIVNSGELEARGGEDGRNVAIDLSANQTGAVVRQTETEDGGVAAELNGDVRFGTGGDLFEVLGGTVTGDASFGDGANRLVLGNDAGFTGNAVFGADDDEVSISGSARFIGDIDFGTGAGTLVIGEDALLRGGLAHSGTLDVTVNGGTLDAANVGTITLSSLSLNEGSTLGVTVNPETAEQSLFDVGGTASFAEGSALSVRLTGAAASEGEFLVLTADTLVGADNLAQNTASLPFLFDGSVSVDETAGEVSVTLARKSAEALGLTTSQSRAYDAVFEALDNDEDVAGVFLNLADGNGVRGSLQQMLPDHAGGTFEAVSLASRQIARVLEDPSAHYVDLGGWGYWLQQAAWGTSSDSDDTASYDIGGWGAGGGFEFGDTGFGGVGLSFSYLSSDIEDDGTGNEVIADQFEGAVHWRGDWNGVQAHLRGSAAYVSYDSERGFTGDLDGETISRTADGEWDGWLYSASGGLSYDFRAGRFSLRPAATLDYYRLDESGYSEAGGGDAFNLTVEDRSSDELAATGRLVAGLMFGGDRPGGGWMRVEAEGGRRQILSGSLGDTVASFEGGDEFTLAAEERTDGWVGGLRLVGGDDLFTLGGEINAEEQQGRYAIAGRVSLRVGF</sequence>
<dbReference type="Gene3D" id="2.40.128.130">
    <property type="entry name" value="Autotransporter beta-domain"/>
    <property type="match status" value="1"/>
</dbReference>
<keyword evidence="2" id="KW-0732">Signal</keyword>
<dbReference type="Proteomes" id="UP000198462">
    <property type="component" value="Unassembled WGS sequence"/>
</dbReference>
<dbReference type="InterPro" id="IPR036709">
    <property type="entry name" value="Autotransporte_beta_dom_sf"/>
</dbReference>
<organism evidence="4 5">
    <name type="scientific">Pacificimonas flava</name>
    <dbReference type="NCBI Taxonomy" id="1234595"/>
    <lineage>
        <taxon>Bacteria</taxon>
        <taxon>Pseudomonadati</taxon>
        <taxon>Pseudomonadota</taxon>
        <taxon>Alphaproteobacteria</taxon>
        <taxon>Sphingomonadales</taxon>
        <taxon>Sphingosinicellaceae</taxon>
        <taxon>Pacificimonas</taxon>
    </lineage>
</organism>
<dbReference type="Pfam" id="PF03797">
    <property type="entry name" value="Autotransporter"/>
    <property type="match status" value="1"/>
</dbReference>
<evidence type="ECO:0000313" key="5">
    <source>
        <dbReference type="Proteomes" id="UP000198462"/>
    </source>
</evidence>
<evidence type="ECO:0000256" key="1">
    <source>
        <dbReference type="SAM" id="MobiDB-lite"/>
    </source>
</evidence>
<dbReference type="RefSeq" id="WP_088711280.1">
    <property type="nucleotide sequence ID" value="NZ_NFZT01000001.1"/>
</dbReference>
<reference evidence="5" key="1">
    <citation type="submission" date="2017-05" db="EMBL/GenBank/DDBJ databases">
        <authorList>
            <person name="Lin X."/>
        </authorList>
    </citation>
    <scope>NUCLEOTIDE SEQUENCE [LARGE SCALE GENOMIC DNA]</scope>
    <source>
        <strain evidence="5">JLT2012</strain>
    </source>
</reference>
<feature type="chain" id="PRO_5012239715" evidence="2">
    <location>
        <begin position="25"/>
        <end position="1072"/>
    </location>
</feature>
<dbReference type="SMART" id="SM00869">
    <property type="entry name" value="Autotransporter"/>
    <property type="match status" value="1"/>
</dbReference>
<feature type="compositionally biased region" description="Acidic residues" evidence="1">
    <location>
        <begin position="275"/>
        <end position="299"/>
    </location>
</feature>
<gene>
    <name evidence="4" type="ORF">B5C34_02790</name>
</gene>
<feature type="domain" description="Autotransporter" evidence="3">
    <location>
        <begin position="790"/>
        <end position="1072"/>
    </location>
</feature>
<keyword evidence="5" id="KW-1185">Reference proteome</keyword>
<dbReference type="EMBL" id="NFZT01000001">
    <property type="protein sequence ID" value="OWV32486.1"/>
    <property type="molecule type" value="Genomic_DNA"/>
</dbReference>
<evidence type="ECO:0000313" key="4">
    <source>
        <dbReference type="EMBL" id="OWV32486.1"/>
    </source>
</evidence>